<gene>
    <name evidence="1" type="ORF">E6C48_00275</name>
</gene>
<evidence type="ECO:0000313" key="2">
    <source>
        <dbReference type="Proteomes" id="UP000306441"/>
    </source>
</evidence>
<name>A0ABY2QBP7_9HYPH</name>
<sequence>MTRKWPAFVTKDLGDSEADVAEMDRRWKEYDRQMKALIAAGGVHQDADGWWVDDATGELIGPDPEIERPLTAEELARAKPLKEALPELYESIQRSRGRPRIDSPKEAVTLRLDPSTLARFKATGKDWRAKMAAALDKAAP</sequence>
<organism evidence="1 2">
    <name type="scientific">Ollibium composti</name>
    <dbReference type="NCBI Taxonomy" id="2675109"/>
    <lineage>
        <taxon>Bacteria</taxon>
        <taxon>Pseudomonadati</taxon>
        <taxon>Pseudomonadota</taxon>
        <taxon>Alphaproteobacteria</taxon>
        <taxon>Hyphomicrobiales</taxon>
        <taxon>Phyllobacteriaceae</taxon>
        <taxon>Ollibium</taxon>
    </lineage>
</organism>
<dbReference type="InterPro" id="IPR025528">
    <property type="entry name" value="BrnA_antitoxin"/>
</dbReference>
<protein>
    <submittedName>
        <fullName evidence="1">Uncharacterized protein</fullName>
    </submittedName>
</protein>
<proteinExistence type="predicted"/>
<dbReference type="Proteomes" id="UP000306441">
    <property type="component" value="Unassembled WGS sequence"/>
</dbReference>
<reference evidence="1 2" key="1">
    <citation type="submission" date="2019-04" db="EMBL/GenBank/DDBJ databases">
        <title>Mesorhizobium composti sp. nov., isolated from compost.</title>
        <authorList>
            <person name="Lin S.-Y."/>
            <person name="Hameed A."/>
            <person name="Hsieh Y.-T."/>
            <person name="Young C.-C."/>
        </authorList>
    </citation>
    <scope>NUCLEOTIDE SEQUENCE [LARGE SCALE GENOMIC DNA]</scope>
    <source>
        <strain evidence="1 2">CC-YTH430</strain>
    </source>
</reference>
<dbReference type="EMBL" id="SSNY01000001">
    <property type="protein sequence ID" value="THF59535.1"/>
    <property type="molecule type" value="Genomic_DNA"/>
</dbReference>
<accession>A0ABY2QBP7</accession>
<evidence type="ECO:0000313" key="1">
    <source>
        <dbReference type="EMBL" id="THF59535.1"/>
    </source>
</evidence>
<keyword evidence="2" id="KW-1185">Reference proteome</keyword>
<comment type="caution">
    <text evidence="1">The sequence shown here is derived from an EMBL/GenBank/DDBJ whole genome shotgun (WGS) entry which is preliminary data.</text>
</comment>
<dbReference type="Pfam" id="PF14384">
    <property type="entry name" value="BrnA_antitoxin"/>
    <property type="match status" value="1"/>
</dbReference>